<keyword evidence="5" id="KW-1185">Reference proteome</keyword>
<dbReference type="PANTHER" id="PTHR20959:SF1">
    <property type="entry name" value="TRANSPORT AND GOLGI ORGANIZATION PROTEIN 6 HOMOLOG"/>
    <property type="match status" value="1"/>
</dbReference>
<dbReference type="InterPro" id="IPR016024">
    <property type="entry name" value="ARM-type_fold"/>
</dbReference>
<evidence type="ECO:0000256" key="1">
    <source>
        <dbReference type="ARBA" id="ARBA00005724"/>
    </source>
</evidence>
<dbReference type="Pfam" id="PF10363">
    <property type="entry name" value="RTP1_C1"/>
    <property type="match status" value="1"/>
</dbReference>
<feature type="domain" description="RNA polymerase II assembly factor Rtp1 C-terminal" evidence="2">
    <location>
        <begin position="1006"/>
        <end position="1038"/>
    </location>
</feature>
<dbReference type="Proteomes" id="UP000053841">
    <property type="component" value="Unassembled WGS sequence"/>
</dbReference>
<evidence type="ECO:0000259" key="3">
    <source>
        <dbReference type="Pfam" id="PF10363"/>
    </source>
</evidence>
<dbReference type="SUPFAM" id="SSF48371">
    <property type="entry name" value="ARM repeat"/>
    <property type="match status" value="1"/>
</dbReference>
<dbReference type="OrthoDB" id="39591at2759"/>
<dbReference type="PANTHER" id="PTHR20959">
    <property type="entry name" value="TRANSPORT AND GOLGI ORGANIZATION PROTEIN 6 FAMILY MEMBER"/>
    <property type="match status" value="1"/>
</dbReference>
<dbReference type="EMBL" id="KI964659">
    <property type="protein sequence ID" value="EUC31539.1"/>
    <property type="molecule type" value="Genomic_DNA"/>
</dbReference>
<dbReference type="Pfam" id="PF10304">
    <property type="entry name" value="RTP1_C2"/>
    <property type="match status" value="1"/>
</dbReference>
<gene>
    <name evidence="4" type="ORF">COCCADRAFT_101043</name>
</gene>
<dbReference type="STRING" id="930089.W6Y851"/>
<evidence type="ECO:0000313" key="5">
    <source>
        <dbReference type="Proteomes" id="UP000053841"/>
    </source>
</evidence>
<organism evidence="4 5">
    <name type="scientific">Cochliobolus carbonum (strain 26-R-13)</name>
    <name type="common">Maize leaf spot fungus</name>
    <name type="synonym">Bipolaris zeicola</name>
    <dbReference type="NCBI Taxonomy" id="930089"/>
    <lineage>
        <taxon>Eukaryota</taxon>
        <taxon>Fungi</taxon>
        <taxon>Dikarya</taxon>
        <taxon>Ascomycota</taxon>
        <taxon>Pezizomycotina</taxon>
        <taxon>Dothideomycetes</taxon>
        <taxon>Pleosporomycetidae</taxon>
        <taxon>Pleosporales</taxon>
        <taxon>Pleosporineae</taxon>
        <taxon>Pleosporaceae</taxon>
        <taxon>Bipolaris</taxon>
    </lineage>
</organism>
<proteinExistence type="inferred from homology"/>
<comment type="similarity">
    <text evidence="1">Belongs to the Tango6 family.</text>
</comment>
<evidence type="ECO:0000313" key="4">
    <source>
        <dbReference type="EMBL" id="EUC31539.1"/>
    </source>
</evidence>
<dbReference type="InterPro" id="IPR019451">
    <property type="entry name" value="Rtp1_C1"/>
</dbReference>
<dbReference type="HOGENOM" id="CLU_006300_1_0_1"/>
<sequence>MGAIEDAVDSAANFIGPYVEKSRKYSGDVPTSSLIQQSLSHLQDINAADLVADPNAPYDASLAGVVYGLLDLIILLGVIPRLSPGVAFSQRPRSVLTAIVTASPDHDMDALAVVIEGLLPILEQKGSGIQPLLSQRILPDIVSALAELSFSPFSSEDTKSKFSPIYKKIMIEIPTSRLLPILTSFLQQPLPEWLKPIISIELSMVPLRQQGVRHTIEFLALSYLSKNSHIPEGASGPQSQIPIPLEAITQASKLLILPPSGITPNDWIERLAPQLLHLLNGCEGKELSRAAGQIIAGGILSKKTTGAPGTIGWKIFVEPIFHAISPKNTQISDFEEGSKTDVVVREGDLKPALRQLNNITCSYSHAGLIKRLVTPMLLPLWALLNYAKRRPSLDKEWTALPKSIISRYVEMACDAKQIDNLARHIFWDGDTTWTFGPGSEGGVEIRRRTKGQSENNTASMEGVLRQIGDLDNRVNLLVSLLSEASIPGDVASSVFLSTTKRWLEPAKPAAKSLTDEDFIGDPLSALVDAKLSESLARQFQEHFARSPQHIIELMGQLIENFVEEHKKSLSNASKSRMSQRAMLGNIVQKQATTGEKNEDDAVNEDLVSFALSILNTMVASPDFQKTPSVKEMLLALLPSLAYLSEYRDQTQSPIPSMISNSSTILFQLIAPTTTNSPSTKARLATNVPVDPLAEHRAALRTCLEELQSADPPNRTWALNSIHSMLKNPAAFTVIDIPSLTHILLSSSLADPESYVHLAAIPVLVTLAARVPKPVVGILVDAFVDVDEQSLKLARGKQTNEKERELRNALDLRLRVGEVLNTFAGGNSLWDSHANDGMMYKCAKQITEACLLLSGRRGQRVQTLSMRNEVADSKRGLKEEGEAAWGGPIPNVFEPDGADPQEQAEYTALHKIVSGWEETGIEEDVRMRASALSVLSTLLEHRLEVLRQPLIDASLQMVLLILGMEQENAKALLRRAGVLVIMGLLRGIDAAIEAGKEDTVALNLKQQQEVERVIKWVKDEDTDELVRDHASSVVEGLETLRMKQLYRVREKELNLDGNLGLEGNLRGLEIQPGEGKKGGQRMMVEEIE</sequence>
<evidence type="ECO:0000259" key="2">
    <source>
        <dbReference type="Pfam" id="PF10304"/>
    </source>
</evidence>
<name>W6Y851_COCC2</name>
<evidence type="ECO:0008006" key="6">
    <source>
        <dbReference type="Google" id="ProtNLM"/>
    </source>
</evidence>
<dbReference type="AlphaFoldDB" id="W6Y851"/>
<dbReference type="eggNOG" id="ENOG502SDA6">
    <property type="taxonomic scope" value="Eukaryota"/>
</dbReference>
<dbReference type="KEGG" id="bze:COCCADRAFT_101043"/>
<dbReference type="InterPro" id="IPR039600">
    <property type="entry name" value="TANGO6/Rtp1"/>
</dbReference>
<dbReference type="RefSeq" id="XP_007714162.1">
    <property type="nucleotide sequence ID" value="XM_007715972.1"/>
</dbReference>
<dbReference type="InterPro" id="IPR019414">
    <property type="entry name" value="Rtp1_C2"/>
</dbReference>
<protein>
    <recommendedName>
        <fullName evidence="6">RNA polymerase II assembly factor Rtp1 C-terminal domain-containing protein</fullName>
    </recommendedName>
</protein>
<accession>W6Y851</accession>
<dbReference type="GO" id="GO:0009306">
    <property type="term" value="P:protein secretion"/>
    <property type="evidence" value="ECO:0007669"/>
    <property type="project" value="TreeGrafter"/>
</dbReference>
<feature type="domain" description="RNA polymerase II assembly factor Rtp1 C-terminal" evidence="3">
    <location>
        <begin position="700"/>
        <end position="822"/>
    </location>
</feature>
<reference evidence="4 5" key="1">
    <citation type="journal article" date="2013" name="PLoS Genet.">
        <title>Comparative genome structure, secondary metabolite, and effector coding capacity across Cochliobolus pathogens.</title>
        <authorList>
            <person name="Condon B.J."/>
            <person name="Leng Y."/>
            <person name="Wu D."/>
            <person name="Bushley K.E."/>
            <person name="Ohm R.A."/>
            <person name="Otillar R."/>
            <person name="Martin J."/>
            <person name="Schackwitz W."/>
            <person name="Grimwood J."/>
            <person name="MohdZainudin N."/>
            <person name="Xue C."/>
            <person name="Wang R."/>
            <person name="Manning V.A."/>
            <person name="Dhillon B."/>
            <person name="Tu Z.J."/>
            <person name="Steffenson B.J."/>
            <person name="Salamov A."/>
            <person name="Sun H."/>
            <person name="Lowry S."/>
            <person name="LaButti K."/>
            <person name="Han J."/>
            <person name="Copeland A."/>
            <person name="Lindquist E."/>
            <person name="Barry K."/>
            <person name="Schmutz J."/>
            <person name="Baker S.E."/>
            <person name="Ciuffetti L.M."/>
            <person name="Grigoriev I.V."/>
            <person name="Zhong S."/>
            <person name="Turgeon B.G."/>
        </authorList>
    </citation>
    <scope>NUCLEOTIDE SEQUENCE [LARGE SCALE GENOMIC DNA]</scope>
    <source>
        <strain evidence="4 5">26-R-13</strain>
    </source>
</reference>
<dbReference type="GeneID" id="19142283"/>